<comment type="caution">
    <text evidence="12">The sequence shown here is derived from an EMBL/GenBank/DDBJ whole genome shotgun (WGS) entry which is preliminary data.</text>
</comment>
<protein>
    <recommendedName>
        <fullName evidence="14">Fatty acid desaturase</fullName>
    </recommendedName>
</protein>
<dbReference type="OMA" id="DFINFFA"/>
<evidence type="ECO:0000256" key="5">
    <source>
        <dbReference type="ARBA" id="ARBA00022692"/>
    </source>
</evidence>
<dbReference type="AlphaFoldDB" id="A0A200QR81"/>
<dbReference type="OrthoDB" id="10260134at2759"/>
<comment type="subcellular location">
    <subcellularLocation>
        <location evidence="1">Membrane</location>
        <topology evidence="1">Multi-pass membrane protein</topology>
    </subcellularLocation>
</comment>
<dbReference type="STRING" id="56857.A0A200QR81"/>
<keyword evidence="10" id="KW-0472">Membrane</keyword>
<dbReference type="Proteomes" id="UP000195402">
    <property type="component" value="Unassembled WGS sequence"/>
</dbReference>
<evidence type="ECO:0000256" key="4">
    <source>
        <dbReference type="ARBA" id="ARBA00022516"/>
    </source>
</evidence>
<keyword evidence="7" id="KW-1133">Transmembrane helix</keyword>
<name>A0A200QR81_MACCD</name>
<evidence type="ECO:0000313" key="13">
    <source>
        <dbReference type="Proteomes" id="UP000195402"/>
    </source>
</evidence>
<keyword evidence="8" id="KW-0560">Oxidoreductase</keyword>
<keyword evidence="11" id="KW-0275">Fatty acid biosynthesis</keyword>
<comment type="pathway">
    <text evidence="2">Lipid metabolism.</text>
</comment>
<evidence type="ECO:0000256" key="7">
    <source>
        <dbReference type="ARBA" id="ARBA00022989"/>
    </source>
</evidence>
<evidence type="ECO:0000256" key="1">
    <source>
        <dbReference type="ARBA" id="ARBA00004141"/>
    </source>
</evidence>
<keyword evidence="5" id="KW-0812">Transmembrane</keyword>
<organism evidence="12 13">
    <name type="scientific">Macleaya cordata</name>
    <name type="common">Five-seeded plume-poppy</name>
    <name type="synonym">Bocconia cordata</name>
    <dbReference type="NCBI Taxonomy" id="56857"/>
    <lineage>
        <taxon>Eukaryota</taxon>
        <taxon>Viridiplantae</taxon>
        <taxon>Streptophyta</taxon>
        <taxon>Embryophyta</taxon>
        <taxon>Tracheophyta</taxon>
        <taxon>Spermatophyta</taxon>
        <taxon>Magnoliopsida</taxon>
        <taxon>Ranunculales</taxon>
        <taxon>Papaveraceae</taxon>
        <taxon>Papaveroideae</taxon>
        <taxon>Macleaya</taxon>
    </lineage>
</organism>
<evidence type="ECO:0008006" key="14">
    <source>
        <dbReference type="Google" id="ProtNLM"/>
    </source>
</evidence>
<dbReference type="CDD" id="cd03505">
    <property type="entry name" value="Delta9-FADS-like"/>
    <property type="match status" value="1"/>
</dbReference>
<evidence type="ECO:0000256" key="8">
    <source>
        <dbReference type="ARBA" id="ARBA00023002"/>
    </source>
</evidence>
<evidence type="ECO:0000313" key="12">
    <source>
        <dbReference type="EMBL" id="OVA12994.1"/>
    </source>
</evidence>
<accession>A0A200QR81</accession>
<keyword evidence="4" id="KW-0444">Lipid biosynthesis</keyword>
<dbReference type="PANTHER" id="PTHR11351:SF31">
    <property type="entry name" value="DESATURASE 1, ISOFORM A-RELATED"/>
    <property type="match status" value="1"/>
</dbReference>
<dbReference type="EMBL" id="MVGT01001283">
    <property type="protein sequence ID" value="OVA12994.1"/>
    <property type="molecule type" value="Genomic_DNA"/>
</dbReference>
<evidence type="ECO:0000256" key="6">
    <source>
        <dbReference type="ARBA" id="ARBA00022832"/>
    </source>
</evidence>
<gene>
    <name evidence="12" type="ORF">BVC80_8479g5</name>
</gene>
<keyword evidence="9" id="KW-0443">Lipid metabolism</keyword>
<dbReference type="PANTHER" id="PTHR11351">
    <property type="entry name" value="ACYL-COA DESATURASE"/>
    <property type="match status" value="1"/>
</dbReference>
<proteinExistence type="inferred from homology"/>
<evidence type="ECO:0000256" key="11">
    <source>
        <dbReference type="ARBA" id="ARBA00023160"/>
    </source>
</evidence>
<dbReference type="GO" id="GO:0042761">
    <property type="term" value="P:very long-chain fatty acid biosynthetic process"/>
    <property type="evidence" value="ECO:0007669"/>
    <property type="project" value="TreeGrafter"/>
</dbReference>
<dbReference type="InParanoid" id="A0A200QR81"/>
<dbReference type="InterPro" id="IPR015876">
    <property type="entry name" value="Acyl-CoA_DS"/>
</dbReference>
<dbReference type="GO" id="GO:0016717">
    <property type="term" value="F:oxidoreductase activity, acting on paired donors, with oxidation of a pair of donors resulting in the reduction of molecular oxygen to two molecules of water"/>
    <property type="evidence" value="ECO:0007669"/>
    <property type="project" value="InterPro"/>
</dbReference>
<evidence type="ECO:0000256" key="10">
    <source>
        <dbReference type="ARBA" id="ARBA00023136"/>
    </source>
</evidence>
<keyword evidence="6" id="KW-0276">Fatty acid metabolism</keyword>
<evidence type="ECO:0000256" key="2">
    <source>
        <dbReference type="ARBA" id="ARBA00005189"/>
    </source>
</evidence>
<sequence length="276" mass="31932">MALYLITGLFGITLSFHRNLSHRSFNLPKWLEYFFAYCGVQAMQGNPIDWVSTHSVERQIMLEIYRSNPSIDFFKALMLFIQLHLGFCYIWCEDFLSLSGECLSGGGSPRNAPPIDLLAEESLYGQQNPHILGSSLKQSAVNKTHHPVDHFKCGQTGYVAFVHPRWTRGVRIVWVYHITWLVNSACYVWGNQAWDTKDLSKNNWWVAELAFGEGWHNNHHAFEFSARHGLQWWQLDITWYVIRLLQVIGLATYVKLPSEIHKQRMSFSNETTAFCG</sequence>
<dbReference type="GO" id="GO:0005789">
    <property type="term" value="C:endoplasmic reticulum membrane"/>
    <property type="evidence" value="ECO:0007669"/>
    <property type="project" value="TreeGrafter"/>
</dbReference>
<reference evidence="12 13" key="1">
    <citation type="journal article" date="2017" name="Mol. Plant">
        <title>The Genome of Medicinal Plant Macleaya cordata Provides New Insights into Benzylisoquinoline Alkaloids Metabolism.</title>
        <authorList>
            <person name="Liu X."/>
            <person name="Liu Y."/>
            <person name="Huang P."/>
            <person name="Ma Y."/>
            <person name="Qing Z."/>
            <person name="Tang Q."/>
            <person name="Cao H."/>
            <person name="Cheng P."/>
            <person name="Zheng Y."/>
            <person name="Yuan Z."/>
            <person name="Zhou Y."/>
            <person name="Liu J."/>
            <person name="Tang Z."/>
            <person name="Zhuo Y."/>
            <person name="Zhang Y."/>
            <person name="Yu L."/>
            <person name="Huang J."/>
            <person name="Yang P."/>
            <person name="Peng Q."/>
            <person name="Zhang J."/>
            <person name="Jiang W."/>
            <person name="Zhang Z."/>
            <person name="Lin K."/>
            <person name="Ro D.K."/>
            <person name="Chen X."/>
            <person name="Xiong X."/>
            <person name="Shang Y."/>
            <person name="Huang S."/>
            <person name="Zeng J."/>
        </authorList>
    </citation>
    <scope>NUCLEOTIDE SEQUENCE [LARGE SCALE GENOMIC DNA]</scope>
    <source>
        <strain evidence="13">cv. BLH2017</strain>
        <tissue evidence="12">Root</tissue>
    </source>
</reference>
<evidence type="ECO:0000256" key="9">
    <source>
        <dbReference type="ARBA" id="ARBA00023098"/>
    </source>
</evidence>
<keyword evidence="13" id="KW-1185">Reference proteome</keyword>
<evidence type="ECO:0000256" key="3">
    <source>
        <dbReference type="ARBA" id="ARBA00009295"/>
    </source>
</evidence>
<comment type="similarity">
    <text evidence="3">Belongs to the fatty acid desaturase type 1 family.</text>
</comment>